<evidence type="ECO:0000259" key="2">
    <source>
        <dbReference type="PROSITE" id="PS50994"/>
    </source>
</evidence>
<evidence type="ECO:0000256" key="1">
    <source>
        <dbReference type="SAM" id="MobiDB-lite"/>
    </source>
</evidence>
<dbReference type="InterPro" id="IPR001584">
    <property type="entry name" value="Integrase_cat-core"/>
</dbReference>
<reference evidence="3 4" key="1">
    <citation type="submission" date="2018-05" db="EMBL/GenBank/DDBJ databases">
        <title>Rhodobacteraceae gen. nov., sp. nov. isolated from sea water.</title>
        <authorList>
            <person name="Ren Y."/>
        </authorList>
    </citation>
    <scope>NUCLEOTIDE SEQUENCE [LARGE SCALE GENOMIC DNA]</scope>
    <source>
        <strain evidence="3 4">TG-679</strain>
    </source>
</reference>
<proteinExistence type="predicted"/>
<evidence type="ECO:0000313" key="3">
    <source>
        <dbReference type="EMBL" id="PWR00994.1"/>
    </source>
</evidence>
<dbReference type="Gene3D" id="3.30.420.10">
    <property type="entry name" value="Ribonuclease H-like superfamily/Ribonuclease H"/>
    <property type="match status" value="1"/>
</dbReference>
<protein>
    <recommendedName>
        <fullName evidence="2">Integrase catalytic domain-containing protein</fullName>
    </recommendedName>
</protein>
<feature type="region of interest" description="Disordered" evidence="1">
    <location>
        <begin position="739"/>
        <end position="779"/>
    </location>
</feature>
<sequence>MTVVPKYAFLPGSEVTLFDRPMVVTGRSDEGYLMTGLEDHEVTVLSYDKFVEYVKLPGVKLNSALARTGGRLKQRLGGYKSVQALSQAQRSEAEVRLAICYALRVYLARERERGNISFELSNRKVDNEEVRKFIANYVTSVTGERVRLRPSRGGKSKDRILYRGRTMMDFFRIFEDLEPGENPLDALVPLDHEKGNRTRRFPDGLLDLMTEAWEKIGLDLRKRTVANVREHLKTSLEETNRKRSRNGLCPFPVPSEKSLCFHRDRLVTRSELVVATEGQRHARNKRGRGSTDVRALMIGELCGMDECKMSLVMCAKEAGYWETLGEDEKRACETADQYVRKRLHILVMLDVASRMPLAWVIAETPNTEATLQLLRMATRDKTKEKIRHGCKREPARAVGLMNVRNDNGTGLRNEKVISTLLGLGSINTIGRAYASTDRAHEERFFGTLETGFFRLLPGYTGGRPGELPGYDAQQNGVVCVDVLYGMLTRYFVDEYPYQRHFGVGMGGRRPYDVYKQINETRGQIPPTDPDKRRIQLGWQIDVTPTDEGVRVFTAIWFNSDALQRTREYAMADGKVAVFVDPDNLNDATVVLPRVKEPIAVQLQSTVFADMSLSEVLRLMASMRREDPAATEFNEEQLALARRRKYDDIDAIGVEHNLPRSYSTVEECKRMAKAVFSGARICSAPRLVGTAELEEITNSSASDGCFRIGHPKLIEGITEKEEAPGKVSVYNASLPETPAVRNSVAQIDESRTKLDSKPDLEPGSPRQGVLSRPNKLKGFE</sequence>
<dbReference type="RefSeq" id="WP_109813284.1">
    <property type="nucleotide sequence ID" value="NZ_QGKU01000065.1"/>
</dbReference>
<dbReference type="PROSITE" id="PS50994">
    <property type="entry name" value="INTEGRASE"/>
    <property type="match status" value="1"/>
</dbReference>
<dbReference type="InterPro" id="IPR036397">
    <property type="entry name" value="RNaseH_sf"/>
</dbReference>
<dbReference type="SUPFAM" id="SSF53098">
    <property type="entry name" value="Ribonuclease H-like"/>
    <property type="match status" value="1"/>
</dbReference>
<dbReference type="AlphaFoldDB" id="A0A2V2LBU5"/>
<dbReference type="GO" id="GO:0003676">
    <property type="term" value="F:nucleic acid binding"/>
    <property type="evidence" value="ECO:0007669"/>
    <property type="project" value="InterPro"/>
</dbReference>
<feature type="compositionally biased region" description="Basic and acidic residues" evidence="1">
    <location>
        <begin position="747"/>
        <end position="759"/>
    </location>
</feature>
<keyword evidence="4" id="KW-1185">Reference proteome</keyword>
<feature type="domain" description="Integrase catalytic" evidence="2">
    <location>
        <begin position="312"/>
        <end position="518"/>
    </location>
</feature>
<dbReference type="Proteomes" id="UP000245680">
    <property type="component" value="Unassembled WGS sequence"/>
</dbReference>
<organism evidence="3 4">
    <name type="scientific">Meridianimarinicoccus roseus</name>
    <dbReference type="NCBI Taxonomy" id="2072018"/>
    <lineage>
        <taxon>Bacteria</taxon>
        <taxon>Pseudomonadati</taxon>
        <taxon>Pseudomonadota</taxon>
        <taxon>Alphaproteobacteria</taxon>
        <taxon>Rhodobacterales</taxon>
        <taxon>Paracoccaceae</taxon>
        <taxon>Meridianimarinicoccus</taxon>
    </lineage>
</organism>
<accession>A0A2V2LBU5</accession>
<dbReference type="OrthoDB" id="5287589at2"/>
<comment type="caution">
    <text evidence="3">The sequence shown here is derived from an EMBL/GenBank/DDBJ whole genome shotgun (WGS) entry which is preliminary data.</text>
</comment>
<dbReference type="EMBL" id="QGKU01000065">
    <property type="protein sequence ID" value="PWR00994.1"/>
    <property type="molecule type" value="Genomic_DNA"/>
</dbReference>
<dbReference type="InterPro" id="IPR012337">
    <property type="entry name" value="RNaseH-like_sf"/>
</dbReference>
<gene>
    <name evidence="3" type="ORF">DKT77_19310</name>
</gene>
<name>A0A2V2LBU5_9RHOB</name>
<dbReference type="GO" id="GO:0015074">
    <property type="term" value="P:DNA integration"/>
    <property type="evidence" value="ECO:0007669"/>
    <property type="project" value="InterPro"/>
</dbReference>
<evidence type="ECO:0000313" key="4">
    <source>
        <dbReference type="Proteomes" id="UP000245680"/>
    </source>
</evidence>